<protein>
    <submittedName>
        <fullName evidence="3">Expansin module family protein</fullName>
    </submittedName>
</protein>
<evidence type="ECO:0000256" key="2">
    <source>
        <dbReference type="SAM" id="SignalP"/>
    </source>
</evidence>
<feature type="signal peptide" evidence="2">
    <location>
        <begin position="1"/>
        <end position="24"/>
    </location>
</feature>
<gene>
    <name evidence="3" type="ORF">B0H16DRAFT_1326603</name>
</gene>
<dbReference type="EMBL" id="JARKIB010000122">
    <property type="protein sequence ID" value="KAJ7736252.1"/>
    <property type="molecule type" value="Genomic_DNA"/>
</dbReference>
<dbReference type="Proteomes" id="UP001215598">
    <property type="component" value="Unassembled WGS sequence"/>
</dbReference>
<evidence type="ECO:0000313" key="4">
    <source>
        <dbReference type="Proteomes" id="UP001215598"/>
    </source>
</evidence>
<proteinExistence type="predicted"/>
<feature type="chain" id="PRO_5041955362" evidence="2">
    <location>
        <begin position="25"/>
        <end position="134"/>
    </location>
</feature>
<comment type="caution">
    <text evidence="3">The sequence shown here is derived from an EMBL/GenBank/DDBJ whole genome shotgun (WGS) entry which is preliminary data.</text>
</comment>
<reference evidence="3" key="1">
    <citation type="submission" date="2023-03" db="EMBL/GenBank/DDBJ databases">
        <title>Massive genome expansion in bonnet fungi (Mycena s.s.) driven by repeated elements and novel gene families across ecological guilds.</title>
        <authorList>
            <consortium name="Lawrence Berkeley National Laboratory"/>
            <person name="Harder C.B."/>
            <person name="Miyauchi S."/>
            <person name="Viragh M."/>
            <person name="Kuo A."/>
            <person name="Thoen E."/>
            <person name="Andreopoulos B."/>
            <person name="Lu D."/>
            <person name="Skrede I."/>
            <person name="Drula E."/>
            <person name="Henrissat B."/>
            <person name="Morin E."/>
            <person name="Kohler A."/>
            <person name="Barry K."/>
            <person name="LaButti K."/>
            <person name="Morin E."/>
            <person name="Salamov A."/>
            <person name="Lipzen A."/>
            <person name="Mereny Z."/>
            <person name="Hegedus B."/>
            <person name="Baldrian P."/>
            <person name="Stursova M."/>
            <person name="Weitz H."/>
            <person name="Taylor A."/>
            <person name="Grigoriev I.V."/>
            <person name="Nagy L.G."/>
            <person name="Martin F."/>
            <person name="Kauserud H."/>
        </authorList>
    </citation>
    <scope>NUCLEOTIDE SEQUENCE</scope>
    <source>
        <strain evidence="3">CBHHK182m</strain>
    </source>
</reference>
<evidence type="ECO:0000256" key="1">
    <source>
        <dbReference type="ARBA" id="ARBA00022729"/>
    </source>
</evidence>
<dbReference type="CDD" id="cd22191">
    <property type="entry name" value="DPBB_RlpA_EXP_N-like"/>
    <property type="match status" value="1"/>
</dbReference>
<dbReference type="InterPro" id="IPR036908">
    <property type="entry name" value="RlpA-like_sf"/>
</dbReference>
<dbReference type="SUPFAM" id="SSF50685">
    <property type="entry name" value="Barwin-like endoglucanases"/>
    <property type="match status" value="1"/>
</dbReference>
<organism evidence="3 4">
    <name type="scientific">Mycena metata</name>
    <dbReference type="NCBI Taxonomy" id="1033252"/>
    <lineage>
        <taxon>Eukaryota</taxon>
        <taxon>Fungi</taxon>
        <taxon>Dikarya</taxon>
        <taxon>Basidiomycota</taxon>
        <taxon>Agaricomycotina</taxon>
        <taxon>Agaricomycetes</taxon>
        <taxon>Agaricomycetidae</taxon>
        <taxon>Agaricales</taxon>
        <taxon>Marasmiineae</taxon>
        <taxon>Mycenaceae</taxon>
        <taxon>Mycena</taxon>
    </lineage>
</organism>
<keyword evidence="1 2" id="KW-0732">Signal</keyword>
<dbReference type="InterPro" id="IPR051477">
    <property type="entry name" value="Expansin_CellWall"/>
</dbReference>
<evidence type="ECO:0000313" key="3">
    <source>
        <dbReference type="EMBL" id="KAJ7736252.1"/>
    </source>
</evidence>
<dbReference type="PANTHER" id="PTHR31836:SF24">
    <property type="entry name" value="RLPA-LIKE PROTEIN DOUBLE-PSI BETA-BARREL DOMAIN-CONTAINING PROTEIN"/>
    <property type="match status" value="1"/>
</dbReference>
<dbReference type="PANTHER" id="PTHR31836">
    <property type="match status" value="1"/>
</dbReference>
<dbReference type="Gene3D" id="2.40.40.10">
    <property type="entry name" value="RlpA-like domain"/>
    <property type="match status" value="1"/>
</dbReference>
<keyword evidence="4" id="KW-1185">Reference proteome</keyword>
<sequence length="134" mass="14067">MFSSRAHSILIAVALVINAPAAQAAVATQSRRQEVTGGFATFFEQQGLPGSCGKVHQDSDFIVALPPGRYGTGVNCGRTVQVTSTSTGLVHCHRVVADECADCINANSLDLSTGKYEFFSSLDIGELPSMLSTS</sequence>
<accession>A0AAD7I6L0</accession>
<dbReference type="AlphaFoldDB" id="A0AAD7I6L0"/>
<name>A0AAD7I6L0_9AGAR</name>